<evidence type="ECO:0000313" key="2">
    <source>
        <dbReference type="Proteomes" id="UP000242715"/>
    </source>
</evidence>
<sequence length="110" mass="13558">MWLRDEEHYQIVKTTWQEKDTSITTRLSHTLNSLHKWGREKFGIIPQRIKETQEELQTLNDQTNNTVYMHNIKKKERELDELLQCEEIWWSQRARTMWLKHGDKNTSYFH</sequence>
<organism evidence="1 2">
    <name type="scientific">Trifolium subterraneum</name>
    <name type="common">Subterranean clover</name>
    <dbReference type="NCBI Taxonomy" id="3900"/>
    <lineage>
        <taxon>Eukaryota</taxon>
        <taxon>Viridiplantae</taxon>
        <taxon>Streptophyta</taxon>
        <taxon>Embryophyta</taxon>
        <taxon>Tracheophyta</taxon>
        <taxon>Spermatophyta</taxon>
        <taxon>Magnoliopsida</taxon>
        <taxon>eudicotyledons</taxon>
        <taxon>Gunneridae</taxon>
        <taxon>Pentapetalae</taxon>
        <taxon>rosids</taxon>
        <taxon>fabids</taxon>
        <taxon>Fabales</taxon>
        <taxon>Fabaceae</taxon>
        <taxon>Papilionoideae</taxon>
        <taxon>50 kb inversion clade</taxon>
        <taxon>NPAAA clade</taxon>
        <taxon>Hologalegina</taxon>
        <taxon>IRL clade</taxon>
        <taxon>Trifolieae</taxon>
        <taxon>Trifolium</taxon>
    </lineage>
</organism>
<dbReference type="Proteomes" id="UP000242715">
    <property type="component" value="Unassembled WGS sequence"/>
</dbReference>
<proteinExistence type="predicted"/>
<gene>
    <name evidence="1" type="ORF">TSUD_280070</name>
</gene>
<dbReference type="EMBL" id="DF973313">
    <property type="protein sequence ID" value="GAU25522.1"/>
    <property type="molecule type" value="Genomic_DNA"/>
</dbReference>
<reference evidence="2" key="1">
    <citation type="journal article" date="2017" name="Front. Plant Sci.">
        <title>Climate Clever Clovers: New Paradigm to Reduce the Environmental Footprint of Ruminants by Breeding Low Methanogenic Forages Utilizing Haplotype Variation.</title>
        <authorList>
            <person name="Kaur P."/>
            <person name="Appels R."/>
            <person name="Bayer P.E."/>
            <person name="Keeble-Gagnere G."/>
            <person name="Wang J."/>
            <person name="Hirakawa H."/>
            <person name="Shirasawa K."/>
            <person name="Vercoe P."/>
            <person name="Stefanova K."/>
            <person name="Durmic Z."/>
            <person name="Nichols P."/>
            <person name="Revell C."/>
            <person name="Isobe S.N."/>
            <person name="Edwards D."/>
            <person name="Erskine W."/>
        </authorList>
    </citation>
    <scope>NUCLEOTIDE SEQUENCE [LARGE SCALE GENOMIC DNA]</scope>
    <source>
        <strain evidence="2">cv. Daliak</strain>
    </source>
</reference>
<dbReference type="OrthoDB" id="1436718at2759"/>
<dbReference type="AlphaFoldDB" id="A0A2Z6MJP1"/>
<evidence type="ECO:0000313" key="1">
    <source>
        <dbReference type="EMBL" id="GAU25522.1"/>
    </source>
</evidence>
<accession>A0A2Z6MJP1</accession>
<name>A0A2Z6MJP1_TRISU</name>
<protein>
    <submittedName>
        <fullName evidence="1">Uncharacterized protein</fullName>
    </submittedName>
</protein>
<keyword evidence="2" id="KW-1185">Reference proteome</keyword>